<protein>
    <submittedName>
        <fullName evidence="1">Sulfotransferase</fullName>
    </submittedName>
</protein>
<proteinExistence type="predicted"/>
<name>A0ABS9Z882_9HYPH</name>
<keyword evidence="2" id="KW-1185">Reference proteome</keyword>
<dbReference type="Pfam" id="PF13469">
    <property type="entry name" value="Sulfotransfer_3"/>
    <property type="match status" value="1"/>
</dbReference>
<dbReference type="Gene3D" id="3.40.50.300">
    <property type="entry name" value="P-loop containing nucleotide triphosphate hydrolases"/>
    <property type="match status" value="1"/>
</dbReference>
<dbReference type="EMBL" id="JAIVFP010000001">
    <property type="protein sequence ID" value="MCI4683908.1"/>
    <property type="molecule type" value="Genomic_DNA"/>
</dbReference>
<reference evidence="1" key="1">
    <citation type="journal article" date="2022" name="ISME J.">
        <title>Identification of active gaseous-alkane degraders at natural gas seeps.</title>
        <authorList>
            <person name="Farhan Ul Haque M."/>
            <person name="Hernandez M."/>
            <person name="Crombie A.T."/>
            <person name="Murrell J.C."/>
        </authorList>
    </citation>
    <scope>NUCLEOTIDE SEQUENCE</scope>
    <source>
        <strain evidence="1">PC2</strain>
    </source>
</reference>
<gene>
    <name evidence="1" type="ORF">K2U94_14240</name>
</gene>
<dbReference type="InterPro" id="IPR027417">
    <property type="entry name" value="P-loop_NTPase"/>
</dbReference>
<sequence length="402" mass="44897">MGHHFRVSDGASFRKSKRTEGGAVIVPARREAPQCVQLRPPARIRNFRYSVDAFTSPNKSPDQILDLAAMVNWVSMGKLRLRAAPLNWLCRPATHLGHRLMHPAPPLLLIGVPRSGSTWLAEILARATGRLLAMEPDDAYRWPEALHAKRGLGDYPNASTARASAEFRELWRLALKEPRRFSIERNDPQKSALGSQSLSVTRGIVGDHRVDTPGSTEIGSEQRLCLPDDELVVKTVNASLCADVIAGWLGAEVIMLSRDLRKVISSWTLMAGFEPEDLHLDPWVRQNVLSGMSIPQCRTRLEKIALTVAVLDKSLKLTTRRNGCRAITYEELVENPHQKVVDLLTSLALNCDDSVHESIDTRQAPGSGFETKRSSAQLREWETRLTDDQWAEVDAVLKLFRT</sequence>
<evidence type="ECO:0000313" key="2">
    <source>
        <dbReference type="Proteomes" id="UP001139104"/>
    </source>
</evidence>
<comment type="caution">
    <text evidence="1">The sequence shown here is derived from an EMBL/GenBank/DDBJ whole genome shotgun (WGS) entry which is preliminary data.</text>
</comment>
<dbReference type="RefSeq" id="WP_243067828.1">
    <property type="nucleotide sequence ID" value="NZ_JAIVFK010000085.1"/>
</dbReference>
<evidence type="ECO:0000313" key="1">
    <source>
        <dbReference type="EMBL" id="MCI4683908.1"/>
    </source>
</evidence>
<dbReference type="SUPFAM" id="SSF52540">
    <property type="entry name" value="P-loop containing nucleoside triphosphate hydrolases"/>
    <property type="match status" value="1"/>
</dbReference>
<dbReference type="Proteomes" id="UP001139104">
    <property type="component" value="Unassembled WGS sequence"/>
</dbReference>
<organism evidence="1 2">
    <name type="scientific">Candidatus Rhodoblastus alkanivorans</name>
    <dbReference type="NCBI Taxonomy" id="2954117"/>
    <lineage>
        <taxon>Bacteria</taxon>
        <taxon>Pseudomonadati</taxon>
        <taxon>Pseudomonadota</taxon>
        <taxon>Alphaproteobacteria</taxon>
        <taxon>Hyphomicrobiales</taxon>
        <taxon>Rhodoblastaceae</taxon>
        <taxon>Rhodoblastus</taxon>
    </lineage>
</organism>
<accession>A0ABS9Z882</accession>